<sequence>MCVCTCVITTTTTAREILIKQLVSRPTRTTGLPAYTDQRRRTLTPTMATDSRKRLALAIVDFLQSSLKDGTLQPEDADSIEIATNCIGDCFHVDPTDQTAIKDAVGGQNLLSIFGVYEKLKGKGAPAAAAGGATAGAAASATKDAGASTSGAPTEESEKLKGVGNAAMQKKDYQGAVDNYTKALEICPLNPIYLSNRAAAYSALSQHEFAKNDAELATATDPKYTKAWSRLGLAKFALGDAKGAMEAYKQGIDAEGNGGSEAMKKGYETAKRKVAEEEGDAAAQEIDDEPASRGAGGAGGMPDLGGLGGLASMLGGGGGGGGGMPDLGSLMQNPMMRQMAQNLMSNPDMMNNIMNNPRLREMAGQFGGGGGGGSGGSGGGMPDISQMMNDPALRDLASSFMGGGAGRGAGAGGNANQ</sequence>
<evidence type="ECO:0000256" key="2">
    <source>
        <dbReference type="ARBA" id="ARBA00022737"/>
    </source>
</evidence>
<dbReference type="FunFam" id="1.25.40.10:FF:000207">
    <property type="entry name" value="Small glutamine-rich tetratricopeptide repeat-containing protein"/>
    <property type="match status" value="1"/>
</dbReference>
<keyword evidence="2" id="KW-0677">Repeat</keyword>
<dbReference type="PROSITE" id="PS50005">
    <property type="entry name" value="TPR"/>
    <property type="match status" value="2"/>
</dbReference>
<dbReference type="PANTHER" id="PTHR45831:SF2">
    <property type="entry name" value="LD24721P"/>
    <property type="match status" value="1"/>
</dbReference>
<reference evidence="7" key="2">
    <citation type="journal article" date="2022" name="Microb. Genom.">
        <title>A chromosome-scale genome assembly of the tomato pathogen Cladosporium fulvum reveals a compartmentalized genome architecture and the presence of a dispensable chromosome.</title>
        <authorList>
            <person name="Zaccaron A.Z."/>
            <person name="Chen L.H."/>
            <person name="Samaras A."/>
            <person name="Stergiopoulos I."/>
        </authorList>
    </citation>
    <scope>NUCLEOTIDE SEQUENCE</scope>
    <source>
        <strain evidence="7">Race5_Kim</strain>
    </source>
</reference>
<feature type="region of interest" description="Disordered" evidence="5">
    <location>
        <begin position="144"/>
        <end position="165"/>
    </location>
</feature>
<dbReference type="Pfam" id="PF16546">
    <property type="entry name" value="SGTA_dimer"/>
    <property type="match status" value="1"/>
</dbReference>
<evidence type="ECO:0000256" key="3">
    <source>
        <dbReference type="ARBA" id="ARBA00022803"/>
    </source>
</evidence>
<dbReference type="PANTHER" id="PTHR45831">
    <property type="entry name" value="LD24721P"/>
    <property type="match status" value="1"/>
</dbReference>
<dbReference type="RefSeq" id="XP_047755886.1">
    <property type="nucleotide sequence ID" value="XM_047900175.1"/>
</dbReference>
<evidence type="ECO:0000313" key="7">
    <source>
        <dbReference type="EMBL" id="UJO11520.1"/>
    </source>
</evidence>
<organism evidence="7 8">
    <name type="scientific">Passalora fulva</name>
    <name type="common">Tomato leaf mold</name>
    <name type="synonym">Cladosporium fulvum</name>
    <dbReference type="NCBI Taxonomy" id="5499"/>
    <lineage>
        <taxon>Eukaryota</taxon>
        <taxon>Fungi</taxon>
        <taxon>Dikarya</taxon>
        <taxon>Ascomycota</taxon>
        <taxon>Pezizomycotina</taxon>
        <taxon>Dothideomycetes</taxon>
        <taxon>Dothideomycetidae</taxon>
        <taxon>Mycosphaerellales</taxon>
        <taxon>Mycosphaerellaceae</taxon>
        <taxon>Fulvia</taxon>
    </lineage>
</organism>
<dbReference type="SUPFAM" id="SSF48452">
    <property type="entry name" value="TPR-like"/>
    <property type="match status" value="1"/>
</dbReference>
<dbReference type="GO" id="GO:0072380">
    <property type="term" value="C:TRC complex"/>
    <property type="evidence" value="ECO:0007669"/>
    <property type="project" value="TreeGrafter"/>
</dbReference>
<evidence type="ECO:0000259" key="6">
    <source>
        <dbReference type="Pfam" id="PF16546"/>
    </source>
</evidence>
<dbReference type="AlphaFoldDB" id="A0A9Q8P315"/>
<dbReference type="Pfam" id="PF13414">
    <property type="entry name" value="TPR_11"/>
    <property type="match status" value="1"/>
</dbReference>
<evidence type="ECO:0000256" key="1">
    <source>
        <dbReference type="ARBA" id="ARBA00008175"/>
    </source>
</evidence>
<dbReference type="OrthoDB" id="2335338at2759"/>
<dbReference type="GO" id="GO:0060090">
    <property type="term" value="F:molecular adaptor activity"/>
    <property type="evidence" value="ECO:0007669"/>
    <property type="project" value="TreeGrafter"/>
</dbReference>
<comment type="similarity">
    <text evidence="1">Belongs to the SGT family.</text>
</comment>
<dbReference type="EMBL" id="CP090163">
    <property type="protein sequence ID" value="UJO11520.1"/>
    <property type="molecule type" value="Genomic_DNA"/>
</dbReference>
<protein>
    <submittedName>
        <fullName evidence="7">Small glutamine-rich tetratricopeptide repeat-containing protein 2</fullName>
    </submittedName>
</protein>
<feature type="compositionally biased region" description="Gly residues" evidence="5">
    <location>
        <begin position="401"/>
        <end position="417"/>
    </location>
</feature>
<feature type="repeat" description="TPR" evidence="4">
    <location>
        <begin position="225"/>
        <end position="258"/>
    </location>
</feature>
<dbReference type="Pfam" id="PF13181">
    <property type="entry name" value="TPR_8"/>
    <property type="match status" value="1"/>
</dbReference>
<dbReference type="Proteomes" id="UP000756132">
    <property type="component" value="Chromosome 1"/>
</dbReference>
<evidence type="ECO:0000256" key="5">
    <source>
        <dbReference type="SAM" id="MobiDB-lite"/>
    </source>
</evidence>
<dbReference type="KEGG" id="ffu:CLAFUR5_01027"/>
<dbReference type="InterPro" id="IPR019734">
    <property type="entry name" value="TPR_rpt"/>
</dbReference>
<dbReference type="FunFam" id="1.20.5.420:FF:000005">
    <property type="entry name" value="Hsc70 cochaperone (SGT), putative"/>
    <property type="match status" value="1"/>
</dbReference>
<name>A0A9Q8P315_PASFU</name>
<keyword evidence="3 4" id="KW-0802">TPR repeat</keyword>
<evidence type="ECO:0000313" key="8">
    <source>
        <dbReference type="Proteomes" id="UP000756132"/>
    </source>
</evidence>
<keyword evidence="8" id="KW-1185">Reference proteome</keyword>
<dbReference type="FunFam" id="1.10.260.100:FF:000011">
    <property type="entry name" value="TPR Domain containing protein"/>
    <property type="match status" value="1"/>
</dbReference>
<dbReference type="Gene3D" id="1.25.40.10">
    <property type="entry name" value="Tetratricopeptide repeat domain"/>
    <property type="match status" value="1"/>
</dbReference>
<dbReference type="Gene3D" id="1.10.260.100">
    <property type="match status" value="1"/>
</dbReference>
<dbReference type="InterPro" id="IPR047150">
    <property type="entry name" value="SGT"/>
</dbReference>
<feature type="compositionally biased region" description="Acidic residues" evidence="5">
    <location>
        <begin position="277"/>
        <end position="289"/>
    </location>
</feature>
<accession>A0A9Q8P315</accession>
<dbReference type="GO" id="GO:0016020">
    <property type="term" value="C:membrane"/>
    <property type="evidence" value="ECO:0007669"/>
    <property type="project" value="TreeGrafter"/>
</dbReference>
<feature type="region of interest" description="Disordered" evidence="5">
    <location>
        <begin position="269"/>
        <end position="300"/>
    </location>
</feature>
<dbReference type="GO" id="GO:0006620">
    <property type="term" value="P:post-translational protein targeting to endoplasmic reticulum membrane"/>
    <property type="evidence" value="ECO:0007669"/>
    <property type="project" value="TreeGrafter"/>
</dbReference>
<dbReference type="GeneID" id="71980905"/>
<proteinExistence type="inferred from homology"/>
<evidence type="ECO:0000256" key="4">
    <source>
        <dbReference type="PROSITE-ProRule" id="PRU00339"/>
    </source>
</evidence>
<feature type="repeat" description="TPR" evidence="4">
    <location>
        <begin position="157"/>
        <end position="190"/>
    </location>
</feature>
<feature type="domain" description="SGTA homodimerisation" evidence="6">
    <location>
        <begin position="51"/>
        <end position="115"/>
    </location>
</feature>
<dbReference type="InterPro" id="IPR011990">
    <property type="entry name" value="TPR-like_helical_dom_sf"/>
</dbReference>
<gene>
    <name evidence="7" type="ORF">CLAFUR5_01027</name>
</gene>
<dbReference type="InterPro" id="IPR032374">
    <property type="entry name" value="SGTA_dimer"/>
</dbReference>
<dbReference type="Gene3D" id="1.20.5.420">
    <property type="entry name" value="Immunoglobulin FC, subunit C"/>
    <property type="match status" value="1"/>
</dbReference>
<feature type="region of interest" description="Disordered" evidence="5">
    <location>
        <begin position="396"/>
        <end position="417"/>
    </location>
</feature>
<reference evidence="7" key="1">
    <citation type="submission" date="2021-12" db="EMBL/GenBank/DDBJ databases">
        <authorList>
            <person name="Zaccaron A."/>
            <person name="Stergiopoulos I."/>
        </authorList>
    </citation>
    <scope>NUCLEOTIDE SEQUENCE</scope>
    <source>
        <strain evidence="7">Race5_Kim</strain>
    </source>
</reference>
<dbReference type="SMART" id="SM00028">
    <property type="entry name" value="TPR"/>
    <property type="match status" value="3"/>
</dbReference>